<keyword evidence="3" id="KW-1185">Reference proteome</keyword>
<protein>
    <submittedName>
        <fullName evidence="2">Uncharacterized protein</fullName>
    </submittedName>
</protein>
<reference evidence="2" key="1">
    <citation type="submission" date="2023-11" db="EMBL/GenBank/DDBJ databases">
        <title>Genome assemblies of two species of porcelain crab, Petrolisthes cinctipes and Petrolisthes manimaculis (Anomura: Porcellanidae).</title>
        <authorList>
            <person name="Angst P."/>
        </authorList>
    </citation>
    <scope>NUCLEOTIDE SEQUENCE</scope>
    <source>
        <strain evidence="2">PB745_02</strain>
        <tissue evidence="2">Gill</tissue>
    </source>
</reference>
<organism evidence="2 3">
    <name type="scientific">Petrolisthes manimaculis</name>
    <dbReference type="NCBI Taxonomy" id="1843537"/>
    <lineage>
        <taxon>Eukaryota</taxon>
        <taxon>Metazoa</taxon>
        <taxon>Ecdysozoa</taxon>
        <taxon>Arthropoda</taxon>
        <taxon>Crustacea</taxon>
        <taxon>Multicrustacea</taxon>
        <taxon>Malacostraca</taxon>
        <taxon>Eumalacostraca</taxon>
        <taxon>Eucarida</taxon>
        <taxon>Decapoda</taxon>
        <taxon>Pleocyemata</taxon>
        <taxon>Anomura</taxon>
        <taxon>Galatheoidea</taxon>
        <taxon>Porcellanidae</taxon>
        <taxon>Petrolisthes</taxon>
    </lineage>
</organism>
<feature type="region of interest" description="Disordered" evidence="1">
    <location>
        <begin position="53"/>
        <end position="95"/>
    </location>
</feature>
<name>A0AAE1Q4U7_9EUCA</name>
<dbReference type="EMBL" id="JAWZYT010000801">
    <property type="protein sequence ID" value="KAK4318742.1"/>
    <property type="molecule type" value="Genomic_DNA"/>
</dbReference>
<evidence type="ECO:0000256" key="1">
    <source>
        <dbReference type="SAM" id="MobiDB-lite"/>
    </source>
</evidence>
<dbReference type="Proteomes" id="UP001292094">
    <property type="component" value="Unassembled WGS sequence"/>
</dbReference>
<evidence type="ECO:0000313" key="2">
    <source>
        <dbReference type="EMBL" id="KAK4318742.1"/>
    </source>
</evidence>
<sequence>MGGGWREWRLRKGKGSLLNSGLKDLEEDGTRSDIGVKAENTLIRKVKLVSRDGKIGGKEEKREGGKEIKREGGWEEKREGGWEGKGGEKKGWKGD</sequence>
<accession>A0AAE1Q4U7</accession>
<dbReference type="AlphaFoldDB" id="A0AAE1Q4U7"/>
<gene>
    <name evidence="2" type="ORF">Pmani_010273</name>
</gene>
<proteinExistence type="predicted"/>
<comment type="caution">
    <text evidence="2">The sequence shown here is derived from an EMBL/GenBank/DDBJ whole genome shotgun (WGS) entry which is preliminary data.</text>
</comment>
<evidence type="ECO:0000313" key="3">
    <source>
        <dbReference type="Proteomes" id="UP001292094"/>
    </source>
</evidence>